<dbReference type="GO" id="GO:0005525">
    <property type="term" value="F:GTP binding"/>
    <property type="evidence" value="ECO:0007669"/>
    <property type="project" value="UniProtKB-KW"/>
</dbReference>
<dbReference type="InterPro" id="IPR001474">
    <property type="entry name" value="GTP_CycHdrlase_I"/>
</dbReference>
<dbReference type="HAMAP" id="MF_00223">
    <property type="entry name" value="FolE"/>
    <property type="match status" value="1"/>
</dbReference>
<dbReference type="InterPro" id="IPR043133">
    <property type="entry name" value="GTP-CH-I_C/QueF"/>
</dbReference>
<dbReference type="GO" id="GO:0003934">
    <property type="term" value="F:GTP cyclohydrolase I activity"/>
    <property type="evidence" value="ECO:0007669"/>
    <property type="project" value="UniProtKB-UniRule"/>
</dbReference>
<dbReference type="InterPro" id="IPR018234">
    <property type="entry name" value="GTP_CycHdrlase_I_CS"/>
</dbReference>
<keyword evidence="3 5" id="KW-0554">One-carbon metabolism</keyword>
<dbReference type="GO" id="GO:0005737">
    <property type="term" value="C:cytoplasm"/>
    <property type="evidence" value="ECO:0007669"/>
    <property type="project" value="TreeGrafter"/>
</dbReference>
<dbReference type="AlphaFoldDB" id="A0A523XQG2"/>
<comment type="pathway">
    <text evidence="2 5">Cofactor biosynthesis; 7,8-dihydroneopterin triphosphate biosynthesis; 7,8-dihydroneopterin triphosphate from GTP: step 1/1.</text>
</comment>
<dbReference type="EMBL" id="SOIP01000233">
    <property type="protein sequence ID" value="TET81492.1"/>
    <property type="molecule type" value="Genomic_DNA"/>
</dbReference>
<dbReference type="Proteomes" id="UP000315534">
    <property type="component" value="Unassembled WGS sequence"/>
</dbReference>
<keyword evidence="4 5" id="KW-0378">Hydrolase</keyword>
<dbReference type="SUPFAM" id="SSF55620">
    <property type="entry name" value="Tetrahydrobiopterin biosynthesis enzymes-like"/>
    <property type="match status" value="1"/>
</dbReference>
<feature type="binding site" evidence="5">
    <location>
        <position position="148"/>
    </location>
    <ligand>
        <name>Zn(2+)</name>
        <dbReference type="ChEBI" id="CHEBI:29105"/>
    </ligand>
</feature>
<proteinExistence type="inferred from homology"/>
<keyword evidence="5" id="KW-0862">Zinc</keyword>
<evidence type="ECO:0000256" key="2">
    <source>
        <dbReference type="ARBA" id="ARBA00005080"/>
    </source>
</evidence>
<evidence type="ECO:0000256" key="5">
    <source>
        <dbReference type="HAMAP-Rule" id="MF_00223"/>
    </source>
</evidence>
<dbReference type="NCBIfam" id="NF006825">
    <property type="entry name" value="PRK09347.1-2"/>
    <property type="match status" value="1"/>
</dbReference>
<feature type="binding site" evidence="5">
    <location>
        <position position="79"/>
    </location>
    <ligand>
        <name>Zn(2+)</name>
        <dbReference type="ChEBI" id="CHEBI:29105"/>
    </ligand>
</feature>
<dbReference type="Gene3D" id="3.30.1130.10">
    <property type="match status" value="1"/>
</dbReference>
<dbReference type="NCBIfam" id="TIGR00063">
    <property type="entry name" value="folE"/>
    <property type="match status" value="1"/>
</dbReference>
<name>A0A523XQG2_UNCT6</name>
<dbReference type="UniPathway" id="UPA00848">
    <property type="reaction ID" value="UER00151"/>
</dbReference>
<dbReference type="PANTHER" id="PTHR11109:SF7">
    <property type="entry name" value="GTP CYCLOHYDROLASE 1"/>
    <property type="match status" value="1"/>
</dbReference>
<comment type="catalytic activity">
    <reaction evidence="1 5">
        <text>GTP + H2O = 7,8-dihydroneopterin 3'-triphosphate + formate + H(+)</text>
        <dbReference type="Rhea" id="RHEA:17473"/>
        <dbReference type="ChEBI" id="CHEBI:15377"/>
        <dbReference type="ChEBI" id="CHEBI:15378"/>
        <dbReference type="ChEBI" id="CHEBI:15740"/>
        <dbReference type="ChEBI" id="CHEBI:37565"/>
        <dbReference type="ChEBI" id="CHEBI:58462"/>
        <dbReference type="EC" id="3.5.4.16"/>
    </reaction>
</comment>
<dbReference type="GO" id="GO:0046654">
    <property type="term" value="P:tetrahydrofolate biosynthetic process"/>
    <property type="evidence" value="ECO:0007669"/>
    <property type="project" value="UniProtKB-UniRule"/>
</dbReference>
<gene>
    <name evidence="5 7" type="primary">folE</name>
    <name evidence="7" type="ORF">E3J38_03810</name>
</gene>
<evidence type="ECO:0000259" key="6">
    <source>
        <dbReference type="Pfam" id="PF01227"/>
    </source>
</evidence>
<dbReference type="EC" id="3.5.4.16" evidence="5"/>
<dbReference type="GO" id="GO:0008270">
    <property type="term" value="F:zinc ion binding"/>
    <property type="evidence" value="ECO:0007669"/>
    <property type="project" value="UniProtKB-UniRule"/>
</dbReference>
<keyword evidence="5" id="KW-0342">GTP-binding</keyword>
<evidence type="ECO:0000313" key="8">
    <source>
        <dbReference type="Proteomes" id="UP000315534"/>
    </source>
</evidence>
<dbReference type="FunFam" id="1.10.286.10:FF:000001">
    <property type="entry name" value="GTP cyclohydrolase 1"/>
    <property type="match status" value="1"/>
</dbReference>
<dbReference type="FunFam" id="3.30.1130.10:FF:000001">
    <property type="entry name" value="GTP cyclohydrolase 1"/>
    <property type="match status" value="1"/>
</dbReference>
<dbReference type="PROSITE" id="PS00860">
    <property type="entry name" value="GTP_CYCLOHYDROL_1_2"/>
    <property type="match status" value="1"/>
</dbReference>
<dbReference type="GO" id="GO:0006730">
    <property type="term" value="P:one-carbon metabolic process"/>
    <property type="evidence" value="ECO:0007669"/>
    <property type="project" value="UniProtKB-UniRule"/>
</dbReference>
<accession>A0A523XQG2</accession>
<evidence type="ECO:0000256" key="1">
    <source>
        <dbReference type="ARBA" id="ARBA00001052"/>
    </source>
</evidence>
<reference evidence="7 8" key="1">
    <citation type="submission" date="2019-03" db="EMBL/GenBank/DDBJ databases">
        <title>Metabolic potential of uncultured bacteria and archaea associated with petroleum seepage in deep-sea sediments.</title>
        <authorList>
            <person name="Dong X."/>
            <person name="Hubert C."/>
        </authorList>
    </citation>
    <scope>NUCLEOTIDE SEQUENCE [LARGE SCALE GENOMIC DNA]</scope>
    <source>
        <strain evidence="7">E29_bin36</strain>
    </source>
</reference>
<comment type="caution">
    <text evidence="7">The sequence shown here is derived from an EMBL/GenBank/DDBJ whole genome shotgun (WGS) entry which is preliminary data.</text>
</comment>
<organism evidence="7 8">
    <name type="scientific">candidate division TA06 bacterium</name>
    <dbReference type="NCBI Taxonomy" id="2250710"/>
    <lineage>
        <taxon>Bacteria</taxon>
        <taxon>Bacteria division TA06</taxon>
    </lineage>
</organism>
<comment type="similarity">
    <text evidence="5">Belongs to the GTP cyclohydrolase I family.</text>
</comment>
<dbReference type="PANTHER" id="PTHR11109">
    <property type="entry name" value="GTP CYCLOHYDROLASE I"/>
    <property type="match status" value="1"/>
</dbReference>
<protein>
    <recommendedName>
        <fullName evidence="5">GTP cyclohydrolase 1</fullName>
        <ecNumber evidence="5">3.5.4.16</ecNumber>
    </recommendedName>
    <alternativeName>
        <fullName evidence="5">GTP cyclohydrolase I</fullName>
        <shortName evidence="5">GTP-CH-I</shortName>
    </alternativeName>
</protein>
<keyword evidence="5" id="KW-0479">Metal-binding</keyword>
<dbReference type="NCBIfam" id="NF006826">
    <property type="entry name" value="PRK09347.1-3"/>
    <property type="match status" value="1"/>
</dbReference>
<dbReference type="InterPro" id="IPR020602">
    <property type="entry name" value="GTP_CycHdrlase_I_dom"/>
</dbReference>
<evidence type="ECO:0000256" key="3">
    <source>
        <dbReference type="ARBA" id="ARBA00022563"/>
    </source>
</evidence>
<feature type="binding site" evidence="5">
    <location>
        <position position="76"/>
    </location>
    <ligand>
        <name>Zn(2+)</name>
        <dbReference type="ChEBI" id="CHEBI:29105"/>
    </ligand>
</feature>
<sequence>MVDKEKAKKAVRLLLEAIGEDPDREGLRETPQRVAEMYAEVFSGVGKDARRQIKAYSVKNQDEMIIVRDIPFYSVCEHHLLPFIGKAHVAYIPGDNRITGFANLVSTIEIIAKRPQLQERLTTEIADTLAEILKPLGILVVVEAEHLCLSMMGVKKPGALTVTSAMRGGMRKEATRAEAFSLIKSGR</sequence>
<dbReference type="GO" id="GO:0006729">
    <property type="term" value="P:tetrahydrobiopterin biosynthetic process"/>
    <property type="evidence" value="ECO:0007669"/>
    <property type="project" value="TreeGrafter"/>
</dbReference>
<dbReference type="PROSITE" id="PS00859">
    <property type="entry name" value="GTP_CYCLOHYDROL_1_1"/>
    <property type="match status" value="1"/>
</dbReference>
<dbReference type="InterPro" id="IPR043134">
    <property type="entry name" value="GTP-CH-I_N"/>
</dbReference>
<dbReference type="Pfam" id="PF01227">
    <property type="entry name" value="GTP_cyclohydroI"/>
    <property type="match status" value="1"/>
</dbReference>
<comment type="subunit">
    <text evidence="5">Homopolymer.</text>
</comment>
<evidence type="ECO:0000256" key="4">
    <source>
        <dbReference type="ARBA" id="ARBA00022801"/>
    </source>
</evidence>
<keyword evidence="5" id="KW-0547">Nucleotide-binding</keyword>
<evidence type="ECO:0000313" key="7">
    <source>
        <dbReference type="EMBL" id="TET81492.1"/>
    </source>
</evidence>
<feature type="domain" description="GTP cyclohydrolase I" evidence="6">
    <location>
        <begin position="8"/>
        <end position="183"/>
    </location>
</feature>
<dbReference type="Gene3D" id="1.10.286.10">
    <property type="match status" value="1"/>
</dbReference>